<keyword evidence="4" id="KW-1185">Reference proteome</keyword>
<dbReference type="Proteomes" id="UP000241203">
    <property type="component" value="Unassembled WGS sequence"/>
</dbReference>
<evidence type="ECO:0000313" key="3">
    <source>
        <dbReference type="Proteomes" id="UP000241203"/>
    </source>
</evidence>
<reference evidence="2 4" key="2">
    <citation type="submission" date="2018-12" db="EMBL/GenBank/DDBJ databases">
        <authorList>
            <person name="hu s."/>
            <person name="Xu Y."/>
            <person name="Xu B."/>
            <person name="Li F."/>
        </authorList>
    </citation>
    <scope>NUCLEOTIDE SEQUENCE [LARGE SCALE GENOMIC DNA]</scope>
    <source>
        <strain evidence="2 4">KSW2-17</strain>
    </source>
</reference>
<dbReference type="RefSeq" id="WP_106564473.1">
    <property type="nucleotide sequence ID" value="NZ_PYAU01000001.1"/>
</dbReference>
<evidence type="ECO:0000313" key="4">
    <source>
        <dbReference type="Proteomes" id="UP000268291"/>
    </source>
</evidence>
<accession>A0A2P8H092</accession>
<dbReference type="Proteomes" id="UP000268291">
    <property type="component" value="Unassembled WGS sequence"/>
</dbReference>
<dbReference type="EMBL" id="RZGY01000001">
    <property type="protein sequence ID" value="RUQ85975.1"/>
    <property type="molecule type" value="Genomic_DNA"/>
</dbReference>
<dbReference type="AlphaFoldDB" id="A0A2P8H092"/>
<organism evidence="1 3">
    <name type="scientific">Labedella gwakjiensis</name>
    <dbReference type="NCBI Taxonomy" id="390269"/>
    <lineage>
        <taxon>Bacteria</taxon>
        <taxon>Bacillati</taxon>
        <taxon>Actinomycetota</taxon>
        <taxon>Actinomycetes</taxon>
        <taxon>Micrococcales</taxon>
        <taxon>Microbacteriaceae</taxon>
        <taxon>Labedella</taxon>
    </lineage>
</organism>
<proteinExistence type="predicted"/>
<evidence type="ECO:0000313" key="1">
    <source>
        <dbReference type="EMBL" id="PSL39636.1"/>
    </source>
</evidence>
<gene>
    <name evidence="1" type="ORF">CLV49_3280</name>
    <name evidence="2" type="ORF">ELQ93_02860</name>
</gene>
<dbReference type="EMBL" id="PYAU01000001">
    <property type="protein sequence ID" value="PSL39636.1"/>
    <property type="molecule type" value="Genomic_DNA"/>
</dbReference>
<sequence>MTHTTTTDKAASATMPKAGEEFHVLRSGTVLFGAVWKRGDTVVLTAEHIQESINRHGESFLTTFHDAEAQRSKWGHEIVRPGPAPEGFRVWTEGSPEEDLARDAARKAAWALDDLEERTQALRDLNRTYGSRRTSITL</sequence>
<name>A0A2P8H092_9MICO</name>
<comment type="caution">
    <text evidence="1">The sequence shown here is derived from an EMBL/GenBank/DDBJ whole genome shotgun (WGS) entry which is preliminary data.</text>
</comment>
<protein>
    <submittedName>
        <fullName evidence="1">Uncharacterized protein</fullName>
    </submittedName>
</protein>
<reference evidence="1 3" key="1">
    <citation type="submission" date="2018-03" db="EMBL/GenBank/DDBJ databases">
        <title>Genomic Encyclopedia of Archaeal and Bacterial Type Strains, Phase II (KMG-II): from individual species to whole genera.</title>
        <authorList>
            <person name="Goeker M."/>
        </authorList>
    </citation>
    <scope>NUCLEOTIDE SEQUENCE [LARGE SCALE GENOMIC DNA]</scope>
    <source>
        <strain evidence="1 3">DSM 21548</strain>
    </source>
</reference>
<evidence type="ECO:0000313" key="2">
    <source>
        <dbReference type="EMBL" id="RUQ85975.1"/>
    </source>
</evidence>